<dbReference type="EMBL" id="VIGV01000002">
    <property type="protein sequence ID" value="TWS25232.1"/>
    <property type="molecule type" value="Genomic_DNA"/>
</dbReference>
<name>A0A5C5RRL6_9ACTN</name>
<keyword evidence="1" id="KW-0732">Signal</keyword>
<evidence type="ECO:0000256" key="1">
    <source>
        <dbReference type="SAM" id="SignalP"/>
    </source>
</evidence>
<dbReference type="RefSeq" id="WP_146433050.1">
    <property type="nucleotide sequence ID" value="NZ_VIGV01000002.1"/>
</dbReference>
<comment type="caution">
    <text evidence="2">The sequence shown here is derived from an EMBL/GenBank/DDBJ whole genome shotgun (WGS) entry which is preliminary data.</text>
</comment>
<evidence type="ECO:0000313" key="3">
    <source>
        <dbReference type="Proteomes" id="UP000319792"/>
    </source>
</evidence>
<dbReference type="AlphaFoldDB" id="A0A5C5RRL6"/>
<sequence length="92" mass="8701">MSSIRRTVLAILGGVAIVGGTALGAGSALAGGDTTAPEPGAPICGTTGLHGEAAREVPCSRLPATGGATFTIDADGTVRDAAGRIVGGATGR</sequence>
<keyword evidence="3" id="KW-1185">Reference proteome</keyword>
<gene>
    <name evidence="2" type="ORF">FK268_08485</name>
</gene>
<organism evidence="2 3">
    <name type="scientific">Tsukamurella sputi</name>
    <dbReference type="NCBI Taxonomy" id="2591848"/>
    <lineage>
        <taxon>Bacteria</taxon>
        <taxon>Bacillati</taxon>
        <taxon>Actinomycetota</taxon>
        <taxon>Actinomycetes</taxon>
        <taxon>Mycobacteriales</taxon>
        <taxon>Tsukamurellaceae</taxon>
        <taxon>Tsukamurella</taxon>
    </lineage>
</organism>
<accession>A0A5C5RRL6</accession>
<reference evidence="2 3" key="1">
    <citation type="submission" date="2019-08" db="EMBL/GenBank/DDBJ databases">
        <title>Tsukamurella conjunctivitidis sp. nov., Tsukamurella assacharolytica sp. nov. and Tsukamurella sputae sp. nov. isolated from patients with conjunctivitis, bacteraemia (lymphoma) and respiratory infection (sputum) in Hong Kong.</title>
        <authorList>
            <person name="Fok K.M.N."/>
            <person name="Fong J.Y.H."/>
        </authorList>
    </citation>
    <scope>NUCLEOTIDE SEQUENCE [LARGE SCALE GENOMIC DNA]</scope>
    <source>
        <strain evidence="2 3">HKU70</strain>
    </source>
</reference>
<protein>
    <submittedName>
        <fullName evidence="2">Uncharacterized protein</fullName>
    </submittedName>
</protein>
<evidence type="ECO:0000313" key="2">
    <source>
        <dbReference type="EMBL" id="TWS25232.1"/>
    </source>
</evidence>
<feature type="chain" id="PRO_5039254405" evidence="1">
    <location>
        <begin position="31"/>
        <end position="92"/>
    </location>
</feature>
<dbReference type="OrthoDB" id="10010860at2"/>
<feature type="signal peptide" evidence="1">
    <location>
        <begin position="1"/>
        <end position="30"/>
    </location>
</feature>
<proteinExistence type="predicted"/>
<dbReference type="Proteomes" id="UP000319792">
    <property type="component" value="Unassembled WGS sequence"/>
</dbReference>